<evidence type="ECO:0000259" key="3">
    <source>
        <dbReference type="SMART" id="SM00460"/>
    </source>
</evidence>
<organism evidence="4 5">
    <name type="scientific">Clostridium punense</name>
    <dbReference type="NCBI Taxonomy" id="1054297"/>
    <lineage>
        <taxon>Bacteria</taxon>
        <taxon>Bacillati</taxon>
        <taxon>Bacillota</taxon>
        <taxon>Clostridia</taxon>
        <taxon>Eubacteriales</taxon>
        <taxon>Clostridiaceae</taxon>
        <taxon>Clostridium</taxon>
    </lineage>
</organism>
<accession>A0ABS4K393</accession>
<feature type="transmembrane region" description="Helical" evidence="2">
    <location>
        <begin position="202"/>
        <end position="220"/>
    </location>
</feature>
<dbReference type="PANTHER" id="PTHR42736">
    <property type="entry name" value="PROTEIN-GLUTAMINE GAMMA-GLUTAMYLTRANSFERASE"/>
    <property type="match status" value="1"/>
</dbReference>
<dbReference type="InterPro" id="IPR002931">
    <property type="entry name" value="Transglutaminase-like"/>
</dbReference>
<evidence type="ECO:0000313" key="4">
    <source>
        <dbReference type="EMBL" id="MBP2022254.1"/>
    </source>
</evidence>
<feature type="transmembrane region" description="Helical" evidence="2">
    <location>
        <begin position="7"/>
        <end position="25"/>
    </location>
</feature>
<keyword evidence="2" id="KW-1133">Transmembrane helix</keyword>
<feature type="compositionally biased region" description="Basic and acidic residues" evidence="1">
    <location>
        <begin position="619"/>
        <end position="643"/>
    </location>
</feature>
<evidence type="ECO:0000256" key="2">
    <source>
        <dbReference type="SAM" id="Phobius"/>
    </source>
</evidence>
<evidence type="ECO:0000313" key="5">
    <source>
        <dbReference type="Proteomes" id="UP001519308"/>
    </source>
</evidence>
<dbReference type="SUPFAM" id="SSF54001">
    <property type="entry name" value="Cysteine proteinases"/>
    <property type="match status" value="1"/>
</dbReference>
<dbReference type="PANTHER" id="PTHR42736:SF1">
    <property type="entry name" value="PROTEIN-GLUTAMINE GAMMA-GLUTAMYLTRANSFERASE"/>
    <property type="match status" value="1"/>
</dbReference>
<feature type="transmembrane region" description="Helical" evidence="2">
    <location>
        <begin position="142"/>
        <end position="159"/>
    </location>
</feature>
<evidence type="ECO:0000256" key="1">
    <source>
        <dbReference type="SAM" id="MobiDB-lite"/>
    </source>
</evidence>
<feature type="transmembrane region" description="Helical" evidence="2">
    <location>
        <begin position="165"/>
        <end position="182"/>
    </location>
</feature>
<protein>
    <recommendedName>
        <fullName evidence="3">Transglutaminase-like domain-containing protein</fullName>
    </recommendedName>
</protein>
<keyword evidence="5" id="KW-1185">Reference proteome</keyword>
<reference evidence="4 5" key="1">
    <citation type="submission" date="2021-03" db="EMBL/GenBank/DDBJ databases">
        <title>Genomic Encyclopedia of Type Strains, Phase IV (KMG-IV): sequencing the most valuable type-strain genomes for metagenomic binning, comparative biology and taxonomic classification.</title>
        <authorList>
            <person name="Goeker M."/>
        </authorList>
    </citation>
    <scope>NUCLEOTIDE SEQUENCE [LARGE SCALE GENOMIC DNA]</scope>
    <source>
        <strain evidence="4 5">DSM 28650</strain>
    </source>
</reference>
<dbReference type="Proteomes" id="UP001519308">
    <property type="component" value="Unassembled WGS sequence"/>
</dbReference>
<keyword evidence="2" id="KW-0812">Transmembrane</keyword>
<dbReference type="Gene3D" id="3.10.620.30">
    <property type="match status" value="1"/>
</dbReference>
<dbReference type="EMBL" id="JAGGLL010000014">
    <property type="protein sequence ID" value="MBP2022254.1"/>
    <property type="molecule type" value="Genomic_DNA"/>
</dbReference>
<keyword evidence="2" id="KW-0472">Membrane</keyword>
<name>A0ABS4K393_9CLOT</name>
<sequence length="788" mass="91847">MDRLKEKIISILIVFINFIFFLKLIKDGLKIQDFDYVIIFLLVLFGVLIYLFYTFILDKKVYKVVFTSIFIAIIGVLMYKYKDIITIYTTKDFINNILDINNALLKDKPTYFYQYKKMFFVLIPLLVSSLIILNNLWKNSIIVFNFVAMVSFWYTILYSSVLKNIYYFLGVSLGTFAITSFLKKLKEFRSKEIKVSLNIRHIFVYSVVISLIIVRITSILPQDYRGQSVKELTDTFQNRFAPSKRIGNLKNALIGEFDLNQSGYNDTEVKLGGPITLNRKEVFKVKSDKPYYLKGTVKDYYSKNYWLSTEGEPTPKYEDYDFEKTGLKSIGEGEGDGVLGATTKEIEIFPNVNLNSTSFFTPNNGFDIVSDYKGVFYTKTPTFINDVDVRNPYLVKFFSYKGYENYVEGIQNRPAATNIKQENYKLPIRQENEPYLNYEKRVNSLDINNFEKSQLTSILDNYESYFQLDSEISSEVYDLLDKILNSTGKEKEKLTNYEKALAIRNYLTKNYPYTLQVSEIPEGKDFVSFFLLEEKKGYCTYFASATTILCRIAGIPARYVQGFKTPDKTDGEGKYIVTNAEAHAWCEILINPEKDLWVVVDPSPTPTEFEALNNSAENGEEKVSEGNKENEINKEKPNRKNPMEEELEEDSWDFRAFNLNYNLFCSIAIPTTILLYIIYRILKVRRRIKYVYLSSSVVPLYQYCLERLETIDIIKPESSGDLEFIETVRDGSLKERLMVLGELSYEEYYGGINRNTSEKKQEIIFFENYIKSKEKRLSYFMKKYFGSN</sequence>
<feature type="transmembrane region" description="Helical" evidence="2">
    <location>
        <begin position="64"/>
        <end position="81"/>
    </location>
</feature>
<feature type="domain" description="Transglutaminase-like" evidence="3">
    <location>
        <begin position="531"/>
        <end position="604"/>
    </location>
</feature>
<dbReference type="SMART" id="SM00460">
    <property type="entry name" value="TGc"/>
    <property type="match status" value="1"/>
</dbReference>
<dbReference type="RefSeq" id="WP_209649544.1">
    <property type="nucleotide sequence ID" value="NZ_JAGGLL010000014.1"/>
</dbReference>
<feature type="transmembrane region" description="Helical" evidence="2">
    <location>
        <begin position="661"/>
        <end position="679"/>
    </location>
</feature>
<gene>
    <name evidence="4" type="ORF">J2Z44_002055</name>
</gene>
<dbReference type="Pfam" id="PF01841">
    <property type="entry name" value="Transglut_core"/>
    <property type="match status" value="1"/>
</dbReference>
<feature type="transmembrane region" description="Helical" evidence="2">
    <location>
        <begin position="118"/>
        <end position="137"/>
    </location>
</feature>
<feature type="transmembrane region" description="Helical" evidence="2">
    <location>
        <begin position="37"/>
        <end position="57"/>
    </location>
</feature>
<feature type="region of interest" description="Disordered" evidence="1">
    <location>
        <begin position="609"/>
        <end position="645"/>
    </location>
</feature>
<dbReference type="InterPro" id="IPR038765">
    <property type="entry name" value="Papain-like_cys_pep_sf"/>
</dbReference>
<proteinExistence type="predicted"/>
<dbReference type="InterPro" id="IPR052901">
    <property type="entry name" value="Bact_TGase-like"/>
</dbReference>
<comment type="caution">
    <text evidence="4">The sequence shown here is derived from an EMBL/GenBank/DDBJ whole genome shotgun (WGS) entry which is preliminary data.</text>
</comment>